<dbReference type="PRINTS" id="PR00035">
    <property type="entry name" value="HTHGNTR"/>
</dbReference>
<dbReference type="InterPro" id="IPR036390">
    <property type="entry name" value="WH_DNA-bd_sf"/>
</dbReference>
<dbReference type="GO" id="GO:0003677">
    <property type="term" value="F:DNA binding"/>
    <property type="evidence" value="ECO:0007669"/>
    <property type="project" value="UniProtKB-KW"/>
</dbReference>
<feature type="compositionally biased region" description="Low complexity" evidence="4">
    <location>
        <begin position="8"/>
        <end position="20"/>
    </location>
</feature>
<protein>
    <submittedName>
        <fullName evidence="6">GntR family transcriptional regulator</fullName>
    </submittedName>
</protein>
<dbReference type="SMART" id="SM00345">
    <property type="entry name" value="HTH_GNTR"/>
    <property type="match status" value="1"/>
</dbReference>
<dbReference type="Pfam" id="PF07729">
    <property type="entry name" value="FCD"/>
    <property type="match status" value="1"/>
</dbReference>
<dbReference type="SUPFAM" id="SSF48008">
    <property type="entry name" value="GntR ligand-binding domain-like"/>
    <property type="match status" value="1"/>
</dbReference>
<keyword evidence="3" id="KW-0804">Transcription</keyword>
<dbReference type="Gene3D" id="1.10.10.10">
    <property type="entry name" value="Winged helix-like DNA-binding domain superfamily/Winged helix DNA-binding domain"/>
    <property type="match status" value="1"/>
</dbReference>
<evidence type="ECO:0000313" key="7">
    <source>
        <dbReference type="Proteomes" id="UP000244930"/>
    </source>
</evidence>
<dbReference type="KEGG" id="acom:CEW83_10290"/>
<dbReference type="InterPro" id="IPR036388">
    <property type="entry name" value="WH-like_DNA-bd_sf"/>
</dbReference>
<dbReference type="GO" id="GO:0003700">
    <property type="term" value="F:DNA-binding transcription factor activity"/>
    <property type="evidence" value="ECO:0007669"/>
    <property type="project" value="InterPro"/>
</dbReference>
<gene>
    <name evidence="6" type="ORF">CEW83_10290</name>
</gene>
<name>A0A2U8GQT7_9RHOO</name>
<dbReference type="AlphaFoldDB" id="A0A2U8GQT7"/>
<keyword evidence="7" id="KW-1185">Reference proteome</keyword>
<dbReference type="SMART" id="SM00895">
    <property type="entry name" value="FCD"/>
    <property type="match status" value="1"/>
</dbReference>
<dbReference type="InterPro" id="IPR011711">
    <property type="entry name" value="GntR_C"/>
</dbReference>
<feature type="region of interest" description="Disordered" evidence="4">
    <location>
        <begin position="1"/>
        <end position="20"/>
    </location>
</feature>
<evidence type="ECO:0000256" key="1">
    <source>
        <dbReference type="ARBA" id="ARBA00023015"/>
    </source>
</evidence>
<dbReference type="InterPro" id="IPR008920">
    <property type="entry name" value="TF_FadR/GntR_C"/>
</dbReference>
<keyword evidence="1" id="KW-0805">Transcription regulation</keyword>
<proteinExistence type="predicted"/>
<evidence type="ECO:0000313" key="6">
    <source>
        <dbReference type="EMBL" id="AWI75553.1"/>
    </source>
</evidence>
<dbReference type="PANTHER" id="PTHR43537:SF5">
    <property type="entry name" value="UXU OPERON TRANSCRIPTIONAL REGULATOR"/>
    <property type="match status" value="1"/>
</dbReference>
<reference evidence="6 7" key="1">
    <citation type="submission" date="2017-06" db="EMBL/GenBank/DDBJ databases">
        <title>Azoarcus.</title>
        <authorList>
            <person name="Woo J.-H."/>
            <person name="Kim H.-S."/>
        </authorList>
    </citation>
    <scope>NUCLEOTIDE SEQUENCE [LARGE SCALE GENOMIC DNA]</scope>
    <source>
        <strain evidence="6 7">TSPY31</strain>
    </source>
</reference>
<dbReference type="RefSeq" id="WP_108949259.1">
    <property type="nucleotide sequence ID" value="NZ_CP022187.1"/>
</dbReference>
<dbReference type="Proteomes" id="UP000244930">
    <property type="component" value="Chromosome"/>
</dbReference>
<dbReference type="PROSITE" id="PS50949">
    <property type="entry name" value="HTH_GNTR"/>
    <property type="match status" value="1"/>
</dbReference>
<evidence type="ECO:0000256" key="4">
    <source>
        <dbReference type="SAM" id="MobiDB-lite"/>
    </source>
</evidence>
<sequence length="261" mass="27977">MSDKLTTSSPRPLNRPPRLSDTVSREIEAWIGELGLVPGTQLPTEKLLCERFGVSRAVVREAISRLKAEGCVETRQGLGAFVAAAPGESSFRLVRESAPADEDVADTFELRTMVESGAAELAAQRRTPESLSRIAAALDEMERALQRGEGGASADDAFHVAIAAASGNRQLERFLTYMGRQFSASRLPTWSEEGHRAGRAANAQAEHRRIFAAIKLGDAQAAGEAARAHLGAAACRLGVVARHEHRIDSAFNRAGKHGETA</sequence>
<evidence type="ECO:0000256" key="2">
    <source>
        <dbReference type="ARBA" id="ARBA00023125"/>
    </source>
</evidence>
<dbReference type="SUPFAM" id="SSF46785">
    <property type="entry name" value="Winged helix' DNA-binding domain"/>
    <property type="match status" value="1"/>
</dbReference>
<evidence type="ECO:0000256" key="3">
    <source>
        <dbReference type="ARBA" id="ARBA00023163"/>
    </source>
</evidence>
<dbReference type="CDD" id="cd07377">
    <property type="entry name" value="WHTH_GntR"/>
    <property type="match status" value="1"/>
</dbReference>
<dbReference type="Pfam" id="PF00392">
    <property type="entry name" value="GntR"/>
    <property type="match status" value="1"/>
</dbReference>
<dbReference type="EMBL" id="CP022187">
    <property type="protein sequence ID" value="AWI75553.1"/>
    <property type="molecule type" value="Genomic_DNA"/>
</dbReference>
<dbReference type="PANTHER" id="PTHR43537">
    <property type="entry name" value="TRANSCRIPTIONAL REGULATOR, GNTR FAMILY"/>
    <property type="match status" value="1"/>
</dbReference>
<dbReference type="Gene3D" id="1.20.120.530">
    <property type="entry name" value="GntR ligand-binding domain-like"/>
    <property type="match status" value="1"/>
</dbReference>
<dbReference type="InterPro" id="IPR000524">
    <property type="entry name" value="Tscrpt_reg_HTH_GntR"/>
</dbReference>
<evidence type="ECO:0000259" key="5">
    <source>
        <dbReference type="PROSITE" id="PS50949"/>
    </source>
</evidence>
<organism evidence="6 7">
    <name type="scientific">Parazoarcus communis</name>
    <dbReference type="NCBI Taxonomy" id="41977"/>
    <lineage>
        <taxon>Bacteria</taxon>
        <taxon>Pseudomonadati</taxon>
        <taxon>Pseudomonadota</taxon>
        <taxon>Betaproteobacteria</taxon>
        <taxon>Rhodocyclales</taxon>
        <taxon>Zoogloeaceae</taxon>
        <taxon>Parazoarcus</taxon>
    </lineage>
</organism>
<keyword evidence="2" id="KW-0238">DNA-binding</keyword>
<accession>A0A2U8GQT7</accession>
<feature type="domain" description="HTH gntR-type" evidence="5">
    <location>
        <begin position="17"/>
        <end position="85"/>
    </location>
</feature>